<evidence type="ECO:0000256" key="5">
    <source>
        <dbReference type="PIRNR" id="PIRNR005096"/>
    </source>
</evidence>
<evidence type="ECO:0000256" key="3">
    <source>
        <dbReference type="ARBA" id="ARBA00023235"/>
    </source>
</evidence>
<dbReference type="PIRSF" id="PIRSF005096">
    <property type="entry name" value="GALM"/>
    <property type="match status" value="1"/>
</dbReference>
<evidence type="ECO:0000256" key="4">
    <source>
        <dbReference type="ARBA" id="ARBA00023277"/>
    </source>
</evidence>
<dbReference type="PANTHER" id="PTHR10091">
    <property type="entry name" value="ALDOSE-1-EPIMERASE"/>
    <property type="match status" value="1"/>
</dbReference>
<evidence type="ECO:0000313" key="11">
    <source>
        <dbReference type="Proteomes" id="UP001243195"/>
    </source>
</evidence>
<dbReference type="GO" id="GO:0030246">
    <property type="term" value="F:carbohydrate binding"/>
    <property type="evidence" value="ECO:0007669"/>
    <property type="project" value="InterPro"/>
</dbReference>
<dbReference type="InterPro" id="IPR014718">
    <property type="entry name" value="GH-type_carb-bd"/>
</dbReference>
<dbReference type="CDD" id="cd09019">
    <property type="entry name" value="galactose_mutarotase_like"/>
    <property type="match status" value="1"/>
</dbReference>
<protein>
    <recommendedName>
        <fullName evidence="5">Aldose 1-epimerase</fullName>
        <ecNumber evidence="5">5.1.3.3</ecNumber>
    </recommendedName>
</protein>
<comment type="similarity">
    <text evidence="2 5">Belongs to the aldose epimerase family.</text>
</comment>
<evidence type="ECO:0000256" key="8">
    <source>
        <dbReference type="PIRSR" id="PIRSR005096-3"/>
    </source>
</evidence>
<keyword evidence="3 5" id="KW-0413">Isomerase</keyword>
<evidence type="ECO:0000256" key="6">
    <source>
        <dbReference type="PIRSR" id="PIRSR005096-1"/>
    </source>
</evidence>
<evidence type="ECO:0000256" key="2">
    <source>
        <dbReference type="ARBA" id="ARBA00006206"/>
    </source>
</evidence>
<comment type="caution">
    <text evidence="10">The sequence shown here is derived from an EMBL/GenBank/DDBJ whole genome shotgun (WGS) entry which is preliminary data.</text>
</comment>
<dbReference type="Gene3D" id="2.70.98.10">
    <property type="match status" value="1"/>
</dbReference>
<name>A0AAW8JP12_9GAMM</name>
<evidence type="ECO:0000313" key="10">
    <source>
        <dbReference type="EMBL" id="MDQ9073021.1"/>
    </source>
</evidence>
<evidence type="ECO:0000256" key="7">
    <source>
        <dbReference type="PIRSR" id="PIRSR005096-2"/>
    </source>
</evidence>
<comment type="pathway">
    <text evidence="1 5">Carbohydrate metabolism; hexose metabolism.</text>
</comment>
<dbReference type="Proteomes" id="UP001243195">
    <property type="component" value="Unassembled WGS sequence"/>
</dbReference>
<dbReference type="GO" id="GO:0033499">
    <property type="term" value="P:galactose catabolic process via UDP-galactose, Leloir pathway"/>
    <property type="evidence" value="ECO:0007669"/>
    <property type="project" value="TreeGrafter"/>
</dbReference>
<keyword evidence="9" id="KW-0732">Signal</keyword>
<feature type="active site" description="Proton donor" evidence="6">
    <location>
        <position position="206"/>
    </location>
</feature>
<sequence length="382" mass="41714">MSKILKISLVLSTLALSVEMLHAATVSSEFYGKTASGENVQQFIFKNANGMNVKIINIAGAITEINVPDKNGKIANVALGLPNAEAYATKNDPHFGAIIGRYANRIANGRFTLNGKTYQLPLNDGHNTLHGGPSTFAQDLWTAKILPQKNPAVASVEMSYFSPNGQNGFPGNLTTTVTYSLNDQNELSIHYSARTDQDTVINLTNHTYLNLAGESSGNIEKQQIQILASRYTPTDKESLPTGAIVSVSNTPLDFRKMKAIGDDLRTNFDQINYARGYDQNWVLDAYVPNATQPRLAARAYDPESGRTLELSTTQPGLQFYTSNSLDGSVIGSSGKTYRQTDGFAFEAEHFPNSLNIPSFPSTVLKKGDTYSETTVYKFGIQR</sequence>
<dbReference type="SUPFAM" id="SSF74650">
    <property type="entry name" value="Galactose mutarotase-like"/>
    <property type="match status" value="1"/>
</dbReference>
<comment type="catalytic activity">
    <reaction evidence="5">
        <text>alpha-D-glucose = beta-D-glucose</text>
        <dbReference type="Rhea" id="RHEA:10264"/>
        <dbReference type="ChEBI" id="CHEBI:15903"/>
        <dbReference type="ChEBI" id="CHEBI:17925"/>
        <dbReference type="EC" id="5.1.3.3"/>
    </reaction>
</comment>
<dbReference type="InterPro" id="IPR011013">
    <property type="entry name" value="Gal_mutarotase_sf_dom"/>
</dbReference>
<keyword evidence="4 5" id="KW-0119">Carbohydrate metabolism</keyword>
<dbReference type="InterPro" id="IPR015443">
    <property type="entry name" value="Aldose_1-epimerase"/>
</dbReference>
<feature type="active site" description="Proton acceptor" evidence="6">
    <location>
        <position position="346"/>
    </location>
</feature>
<dbReference type="AlphaFoldDB" id="A0AAW8JP12"/>
<feature type="binding site" evidence="8">
    <location>
        <begin position="104"/>
        <end position="105"/>
    </location>
    <ligand>
        <name>beta-D-galactose</name>
        <dbReference type="ChEBI" id="CHEBI:27667"/>
    </ligand>
</feature>
<proteinExistence type="inferred from homology"/>
<dbReference type="EMBL" id="JAVIDA010000032">
    <property type="protein sequence ID" value="MDQ9073021.1"/>
    <property type="molecule type" value="Genomic_DNA"/>
</dbReference>
<feature type="binding site" evidence="8">
    <location>
        <begin position="206"/>
        <end position="208"/>
    </location>
    <ligand>
        <name>beta-D-galactose</name>
        <dbReference type="ChEBI" id="CHEBI:27667"/>
    </ligand>
</feature>
<organism evidence="10 11">
    <name type="scientific">Acinetobacter gerneri</name>
    <dbReference type="NCBI Taxonomy" id="202952"/>
    <lineage>
        <taxon>Bacteria</taxon>
        <taxon>Pseudomonadati</taxon>
        <taxon>Pseudomonadota</taxon>
        <taxon>Gammaproteobacteria</taxon>
        <taxon>Moraxellales</taxon>
        <taxon>Moraxellaceae</taxon>
        <taxon>Acinetobacter</taxon>
    </lineage>
</organism>
<dbReference type="EC" id="5.1.3.3" evidence="5"/>
<reference evidence="10" key="1">
    <citation type="submission" date="2023-08" db="EMBL/GenBank/DDBJ databases">
        <title>Emergence of clinically-relevant ST2 carbapenem-resistant Acinetobacter baumannii strains in hospital sewages in Zhejiang, East of China.</title>
        <authorList>
            <person name="Kaichao C."/>
            <person name="Zhang R."/>
        </authorList>
    </citation>
    <scope>NUCLEOTIDE SEQUENCE</scope>
    <source>
        <strain evidence="10">M-SY-60</strain>
    </source>
</reference>
<feature type="chain" id="PRO_5043633973" description="Aldose 1-epimerase" evidence="9">
    <location>
        <begin position="24"/>
        <end position="382"/>
    </location>
</feature>
<evidence type="ECO:0000256" key="9">
    <source>
        <dbReference type="SAM" id="SignalP"/>
    </source>
</evidence>
<dbReference type="InterPro" id="IPR008183">
    <property type="entry name" value="Aldose_1/G6P_1-epimerase"/>
</dbReference>
<accession>A0AAW8JP12</accession>
<evidence type="ECO:0000256" key="1">
    <source>
        <dbReference type="ARBA" id="ARBA00005028"/>
    </source>
</evidence>
<dbReference type="RefSeq" id="WP_308957186.1">
    <property type="nucleotide sequence ID" value="NZ_JAVICY010000035.1"/>
</dbReference>
<dbReference type="Pfam" id="PF01263">
    <property type="entry name" value="Aldose_epim"/>
    <property type="match status" value="1"/>
</dbReference>
<feature type="signal peptide" evidence="9">
    <location>
        <begin position="1"/>
        <end position="23"/>
    </location>
</feature>
<dbReference type="NCBIfam" id="NF008277">
    <property type="entry name" value="PRK11055.1"/>
    <property type="match status" value="1"/>
</dbReference>
<feature type="binding site" evidence="7">
    <location>
        <position position="278"/>
    </location>
    <ligand>
        <name>beta-D-galactose</name>
        <dbReference type="ChEBI" id="CHEBI:27667"/>
    </ligand>
</feature>
<dbReference type="GO" id="GO:0006006">
    <property type="term" value="P:glucose metabolic process"/>
    <property type="evidence" value="ECO:0007669"/>
    <property type="project" value="TreeGrafter"/>
</dbReference>
<dbReference type="GO" id="GO:0004034">
    <property type="term" value="F:aldose 1-epimerase activity"/>
    <property type="evidence" value="ECO:0007669"/>
    <property type="project" value="UniProtKB-EC"/>
</dbReference>
<dbReference type="InterPro" id="IPR047215">
    <property type="entry name" value="Galactose_mutarotase-like"/>
</dbReference>
<dbReference type="PANTHER" id="PTHR10091:SF0">
    <property type="entry name" value="GALACTOSE MUTAROTASE"/>
    <property type="match status" value="1"/>
</dbReference>
<gene>
    <name evidence="10" type="ORF">RFH51_16325</name>
</gene>